<accession>A0A934U238</accession>
<evidence type="ECO:0000256" key="10">
    <source>
        <dbReference type="HAMAP-Rule" id="MF_00244"/>
    </source>
</evidence>
<comment type="function">
    <text evidence="1 10">Catalyzes the reversible adenylation of nicotinate mononucleotide (NaMN) to nicotinic acid adenine dinucleotide (NaAD).</text>
</comment>
<evidence type="ECO:0000256" key="5">
    <source>
        <dbReference type="ARBA" id="ARBA00022695"/>
    </source>
</evidence>
<proteinExistence type="inferred from homology"/>
<dbReference type="PANTHER" id="PTHR39321">
    <property type="entry name" value="NICOTINATE-NUCLEOTIDE ADENYLYLTRANSFERASE-RELATED"/>
    <property type="match status" value="1"/>
</dbReference>
<dbReference type="AlphaFoldDB" id="A0A934U238"/>
<dbReference type="Proteomes" id="UP000633365">
    <property type="component" value="Unassembled WGS sequence"/>
</dbReference>
<keyword evidence="4 10" id="KW-0808">Transferase</keyword>
<dbReference type="InterPro" id="IPR005248">
    <property type="entry name" value="NadD/NMNAT"/>
</dbReference>
<dbReference type="HAMAP" id="MF_00244">
    <property type="entry name" value="NaMN_adenylyltr"/>
    <property type="match status" value="1"/>
</dbReference>
<feature type="domain" description="Cytidyltransferase-like" evidence="11">
    <location>
        <begin position="5"/>
        <end position="170"/>
    </location>
</feature>
<evidence type="ECO:0000259" key="11">
    <source>
        <dbReference type="Pfam" id="PF01467"/>
    </source>
</evidence>
<dbReference type="PANTHER" id="PTHR39321:SF3">
    <property type="entry name" value="PHOSPHOPANTETHEINE ADENYLYLTRANSFERASE"/>
    <property type="match status" value="1"/>
</dbReference>
<comment type="pathway">
    <text evidence="2 10">Cofactor biosynthesis; NAD(+) biosynthesis; deamido-NAD(+) from nicotinate D-ribonucleotide: step 1/1.</text>
</comment>
<dbReference type="InterPro" id="IPR014729">
    <property type="entry name" value="Rossmann-like_a/b/a_fold"/>
</dbReference>
<dbReference type="InterPro" id="IPR004821">
    <property type="entry name" value="Cyt_trans-like"/>
</dbReference>
<dbReference type="SUPFAM" id="SSF52374">
    <property type="entry name" value="Nucleotidylyl transferase"/>
    <property type="match status" value="1"/>
</dbReference>
<comment type="similarity">
    <text evidence="10">Belongs to the NadD family.</text>
</comment>
<gene>
    <name evidence="10 12" type="primary">nadD</name>
    <name evidence="12" type="ORF">JKK62_04875</name>
</gene>
<comment type="caution">
    <text evidence="12">The sequence shown here is derived from an EMBL/GenBank/DDBJ whole genome shotgun (WGS) entry which is preliminary data.</text>
</comment>
<evidence type="ECO:0000256" key="9">
    <source>
        <dbReference type="ARBA" id="ARBA00048721"/>
    </source>
</evidence>
<dbReference type="NCBIfam" id="TIGR00125">
    <property type="entry name" value="cyt_tran_rel"/>
    <property type="match status" value="1"/>
</dbReference>
<organism evidence="12 13">
    <name type="scientific">Ruminococcus difficilis</name>
    <dbReference type="NCBI Taxonomy" id="2763069"/>
    <lineage>
        <taxon>Bacteria</taxon>
        <taxon>Bacillati</taxon>
        <taxon>Bacillota</taxon>
        <taxon>Clostridia</taxon>
        <taxon>Eubacteriales</taxon>
        <taxon>Oscillospiraceae</taxon>
        <taxon>Ruminococcus</taxon>
    </lineage>
</organism>
<dbReference type="GO" id="GO:0009435">
    <property type="term" value="P:NAD+ biosynthetic process"/>
    <property type="evidence" value="ECO:0007669"/>
    <property type="project" value="UniProtKB-UniRule"/>
</dbReference>
<evidence type="ECO:0000256" key="7">
    <source>
        <dbReference type="ARBA" id="ARBA00022840"/>
    </source>
</evidence>
<dbReference type="RefSeq" id="WP_186833005.1">
    <property type="nucleotide sequence ID" value="NZ_JAEQMG010000048.1"/>
</dbReference>
<comment type="catalytic activity">
    <reaction evidence="9 10">
        <text>nicotinate beta-D-ribonucleotide + ATP + H(+) = deamido-NAD(+) + diphosphate</text>
        <dbReference type="Rhea" id="RHEA:22860"/>
        <dbReference type="ChEBI" id="CHEBI:15378"/>
        <dbReference type="ChEBI" id="CHEBI:30616"/>
        <dbReference type="ChEBI" id="CHEBI:33019"/>
        <dbReference type="ChEBI" id="CHEBI:57502"/>
        <dbReference type="ChEBI" id="CHEBI:58437"/>
        <dbReference type="EC" id="2.7.7.18"/>
    </reaction>
</comment>
<dbReference type="EMBL" id="JAEQMG010000048">
    <property type="protein sequence ID" value="MBK6087989.1"/>
    <property type="molecule type" value="Genomic_DNA"/>
</dbReference>
<keyword evidence="6 10" id="KW-0547">Nucleotide-binding</keyword>
<keyword evidence="7 10" id="KW-0067">ATP-binding</keyword>
<evidence type="ECO:0000313" key="12">
    <source>
        <dbReference type="EMBL" id="MBK6087989.1"/>
    </source>
</evidence>
<evidence type="ECO:0000313" key="13">
    <source>
        <dbReference type="Proteomes" id="UP000633365"/>
    </source>
</evidence>
<evidence type="ECO:0000256" key="6">
    <source>
        <dbReference type="ARBA" id="ARBA00022741"/>
    </source>
</evidence>
<dbReference type="CDD" id="cd02165">
    <property type="entry name" value="NMNAT"/>
    <property type="match status" value="1"/>
</dbReference>
<keyword evidence="3 10" id="KW-0662">Pyridine nucleotide biosynthesis</keyword>
<dbReference type="GO" id="GO:0005524">
    <property type="term" value="F:ATP binding"/>
    <property type="evidence" value="ECO:0007669"/>
    <property type="project" value="UniProtKB-KW"/>
</dbReference>
<keyword evidence="5 10" id="KW-0548">Nucleotidyltransferase</keyword>
<dbReference type="Pfam" id="PF01467">
    <property type="entry name" value="CTP_transf_like"/>
    <property type="match status" value="1"/>
</dbReference>
<sequence length="198" mass="23035">MRRAIYGGSFNPIHNDHIKLALQFAEQFELDRVTLIPTHYTPLKDNSHIADGKHRYQMCLLATEDEPLLEVSDIELRREGPSYTSETIAQLMNDEDSLYLIVGADMYMTLDKWHDCRFIFDHVTILVAPRDEVDYDSLNEKYLFYREHYDCRTLIAHQAIGELSSTLIREGIASGADVSGMIHPRVLEYIQQHDLYRE</sequence>
<evidence type="ECO:0000256" key="1">
    <source>
        <dbReference type="ARBA" id="ARBA00002324"/>
    </source>
</evidence>
<evidence type="ECO:0000256" key="2">
    <source>
        <dbReference type="ARBA" id="ARBA00005019"/>
    </source>
</evidence>
<evidence type="ECO:0000256" key="4">
    <source>
        <dbReference type="ARBA" id="ARBA00022679"/>
    </source>
</evidence>
<dbReference type="NCBIfam" id="TIGR00482">
    <property type="entry name" value="nicotinate (nicotinamide) nucleotide adenylyltransferase"/>
    <property type="match status" value="1"/>
</dbReference>
<evidence type="ECO:0000256" key="8">
    <source>
        <dbReference type="ARBA" id="ARBA00023027"/>
    </source>
</evidence>
<dbReference type="Gene3D" id="3.40.50.620">
    <property type="entry name" value="HUPs"/>
    <property type="match status" value="1"/>
</dbReference>
<evidence type="ECO:0000256" key="3">
    <source>
        <dbReference type="ARBA" id="ARBA00022642"/>
    </source>
</evidence>
<name>A0A934U238_9FIRM</name>
<reference evidence="12" key="1">
    <citation type="submission" date="2021-01" db="EMBL/GenBank/DDBJ databases">
        <title>Genome public.</title>
        <authorList>
            <person name="Liu C."/>
            <person name="Sun Q."/>
        </authorList>
    </citation>
    <scope>NUCLEOTIDE SEQUENCE</scope>
    <source>
        <strain evidence="12">M6</strain>
    </source>
</reference>
<dbReference type="EC" id="2.7.7.18" evidence="10"/>
<keyword evidence="8 10" id="KW-0520">NAD</keyword>
<dbReference type="GO" id="GO:0004515">
    <property type="term" value="F:nicotinate-nucleotide adenylyltransferase activity"/>
    <property type="evidence" value="ECO:0007669"/>
    <property type="project" value="UniProtKB-UniRule"/>
</dbReference>
<protein>
    <recommendedName>
        <fullName evidence="10">Probable nicotinate-nucleotide adenylyltransferase</fullName>
        <ecNumber evidence="10">2.7.7.18</ecNumber>
    </recommendedName>
    <alternativeName>
        <fullName evidence="10">Deamido-NAD(+) diphosphorylase</fullName>
    </alternativeName>
    <alternativeName>
        <fullName evidence="10">Deamido-NAD(+) pyrophosphorylase</fullName>
    </alternativeName>
    <alternativeName>
        <fullName evidence="10">Nicotinate mononucleotide adenylyltransferase</fullName>
        <shortName evidence="10">NaMN adenylyltransferase</shortName>
    </alternativeName>
</protein>
<keyword evidence="13" id="KW-1185">Reference proteome</keyword>